<keyword evidence="4 10" id="KW-0963">Cytoplasm</keyword>
<evidence type="ECO:0000256" key="7">
    <source>
        <dbReference type="ARBA" id="ARBA00023175"/>
    </source>
</evidence>
<evidence type="ECO:0000256" key="5">
    <source>
        <dbReference type="ARBA" id="ARBA00022701"/>
    </source>
</evidence>
<protein>
    <recommendedName>
        <fullName evidence="10">Dynein light chain roadblock</fullName>
    </recommendedName>
</protein>
<dbReference type="Pfam" id="PF03259">
    <property type="entry name" value="Robl_LC7"/>
    <property type="match status" value="1"/>
</dbReference>
<evidence type="ECO:0000256" key="4">
    <source>
        <dbReference type="ARBA" id="ARBA00022490"/>
    </source>
</evidence>
<dbReference type="PIRSF" id="PIRSF009998">
    <property type="entry name" value="DLC7"/>
    <property type="match status" value="1"/>
</dbReference>
<keyword evidence="12" id="KW-1185">Reference proteome</keyword>
<dbReference type="Proteomes" id="UP001152795">
    <property type="component" value="Unassembled WGS sequence"/>
</dbReference>
<comment type="function">
    <text evidence="9">Acts as one of several non-catalytic accessory components of the cytoplasmic dynein 1 complex that are thought to be involved in linking dynein to cargos and to adapter proteins that regulate dynein function. Cytoplasmic dynein 1 acts as a motor for the intracellular retrograde motility of vesicles and organelles along microtubules.</text>
</comment>
<dbReference type="InterPro" id="IPR004942">
    <property type="entry name" value="Roadblock/LAMTOR2_dom"/>
</dbReference>
<gene>
    <name evidence="11" type="ORF">PACLA_8A022529</name>
</gene>
<evidence type="ECO:0000256" key="3">
    <source>
        <dbReference type="ARBA" id="ARBA00022448"/>
    </source>
</evidence>
<evidence type="ECO:0000256" key="6">
    <source>
        <dbReference type="ARBA" id="ARBA00023017"/>
    </source>
</evidence>
<dbReference type="InterPro" id="IPR016561">
    <property type="entry name" value="DYNLRB1/2"/>
</dbReference>
<comment type="subcellular location">
    <subcellularLocation>
        <location evidence="1 10">Cytoplasm</location>
        <location evidence="1 10">Cytoskeleton</location>
    </subcellularLocation>
</comment>
<comment type="caution">
    <text evidence="11">The sequence shown here is derived from an EMBL/GenBank/DDBJ whole genome shotgun (WGS) entry which is preliminary data.</text>
</comment>
<keyword evidence="3 10" id="KW-0813">Transport</keyword>
<dbReference type="EMBL" id="CACRXK020005787">
    <property type="protein sequence ID" value="CAB4007403.1"/>
    <property type="molecule type" value="Genomic_DNA"/>
</dbReference>
<dbReference type="AlphaFoldDB" id="A0A7D9EEW3"/>
<dbReference type="GO" id="GO:0007018">
    <property type="term" value="P:microtubule-based movement"/>
    <property type="evidence" value="ECO:0007669"/>
    <property type="project" value="UniProtKB-UniRule"/>
</dbReference>
<evidence type="ECO:0000256" key="2">
    <source>
        <dbReference type="ARBA" id="ARBA00007191"/>
    </source>
</evidence>
<evidence type="ECO:0000313" key="11">
    <source>
        <dbReference type="EMBL" id="CAB4007403.1"/>
    </source>
</evidence>
<comment type="similarity">
    <text evidence="2 10">Belongs to the GAMAD family.</text>
</comment>
<dbReference type="SUPFAM" id="SSF103196">
    <property type="entry name" value="Roadblock/LC7 domain"/>
    <property type="match status" value="1"/>
</dbReference>
<evidence type="ECO:0000256" key="8">
    <source>
        <dbReference type="ARBA" id="ARBA00023212"/>
    </source>
</evidence>
<dbReference type="SMART" id="SM00960">
    <property type="entry name" value="Robl_LC7"/>
    <property type="match status" value="1"/>
</dbReference>
<evidence type="ECO:0000256" key="9">
    <source>
        <dbReference type="ARBA" id="ARBA00025362"/>
    </source>
</evidence>
<name>A0A7D9EEW3_PARCT</name>
<dbReference type="OrthoDB" id="9985637at2759"/>
<sequence length="105" mass="11745">MSSTDTSHAGEILDRIQHHKGVRGVIVVNSDSMSVRSTLDNSATVQYIGMAKTLTTMSRSLVRDINPQDDLAILRVRTKKSEIIIAPERTADDREYQVIAIQDYE</sequence>
<proteinExistence type="inferred from homology"/>
<organism evidence="11 12">
    <name type="scientific">Paramuricea clavata</name>
    <name type="common">Red gorgonian</name>
    <name type="synonym">Violescent sea-whip</name>
    <dbReference type="NCBI Taxonomy" id="317549"/>
    <lineage>
        <taxon>Eukaryota</taxon>
        <taxon>Metazoa</taxon>
        <taxon>Cnidaria</taxon>
        <taxon>Anthozoa</taxon>
        <taxon>Octocorallia</taxon>
        <taxon>Malacalcyonacea</taxon>
        <taxon>Plexauridae</taxon>
        <taxon>Paramuricea</taxon>
    </lineage>
</organism>
<evidence type="ECO:0000256" key="1">
    <source>
        <dbReference type="ARBA" id="ARBA00004245"/>
    </source>
</evidence>
<reference evidence="11" key="1">
    <citation type="submission" date="2020-04" db="EMBL/GenBank/DDBJ databases">
        <authorList>
            <person name="Alioto T."/>
            <person name="Alioto T."/>
            <person name="Gomez Garrido J."/>
        </authorList>
    </citation>
    <scope>NUCLEOTIDE SEQUENCE</scope>
    <source>
        <strain evidence="11">A484AB</strain>
    </source>
</reference>
<dbReference type="GO" id="GO:0045505">
    <property type="term" value="F:dynein intermediate chain binding"/>
    <property type="evidence" value="ECO:0007669"/>
    <property type="project" value="UniProtKB-UniRule"/>
</dbReference>
<dbReference type="GO" id="GO:0005737">
    <property type="term" value="C:cytoplasm"/>
    <property type="evidence" value="ECO:0007669"/>
    <property type="project" value="UniProtKB-UniRule"/>
</dbReference>
<evidence type="ECO:0000313" key="12">
    <source>
        <dbReference type="Proteomes" id="UP001152795"/>
    </source>
</evidence>
<dbReference type="PANTHER" id="PTHR10779">
    <property type="entry name" value="DYNEIN LIGHT CHAIN ROADBLOCK"/>
    <property type="match status" value="1"/>
</dbReference>
<keyword evidence="6 10" id="KW-0243">Dynein</keyword>
<dbReference type="GO" id="GO:0005868">
    <property type="term" value="C:cytoplasmic dynein complex"/>
    <property type="evidence" value="ECO:0007669"/>
    <property type="project" value="UniProtKB-UniRule"/>
</dbReference>
<keyword evidence="8 10" id="KW-0206">Cytoskeleton</keyword>
<dbReference type="GO" id="GO:0005874">
    <property type="term" value="C:microtubule"/>
    <property type="evidence" value="ECO:0007669"/>
    <property type="project" value="UniProtKB-UniRule"/>
</dbReference>
<accession>A0A7D9EEW3</accession>
<keyword evidence="7 10" id="KW-0505">Motor protein</keyword>
<keyword evidence="5 10" id="KW-0493">Microtubule</keyword>
<evidence type="ECO:0000256" key="10">
    <source>
        <dbReference type="PIRNR" id="PIRNR009998"/>
    </source>
</evidence>
<dbReference type="Gene3D" id="3.30.450.30">
    <property type="entry name" value="Dynein light chain 2a, cytoplasmic"/>
    <property type="match status" value="1"/>
</dbReference>